<dbReference type="PROSITE" id="PS51419">
    <property type="entry name" value="RAB"/>
    <property type="match status" value="1"/>
</dbReference>
<dbReference type="InterPro" id="IPR027417">
    <property type="entry name" value="P-loop_NTPase"/>
</dbReference>
<dbReference type="Gene3D" id="3.40.50.300">
    <property type="entry name" value="P-loop containing nucleotide triphosphate hydrolases"/>
    <property type="match status" value="1"/>
</dbReference>
<dbReference type="Proteomes" id="UP000029221">
    <property type="component" value="Unassembled WGS sequence"/>
</dbReference>
<dbReference type="SMART" id="SM00173">
    <property type="entry name" value="RAS"/>
    <property type="match status" value="1"/>
</dbReference>
<accession>A0A2S7TD17</accession>
<dbReference type="GO" id="GO:0003924">
    <property type="term" value="F:GTPase activity"/>
    <property type="evidence" value="ECO:0007669"/>
    <property type="project" value="InterPro"/>
</dbReference>
<sequence length="160" mass="18375">MVSKKIVIVGSFGVGKTSLIRRFVEDQFSEDYKVTIGVHIMKKQLNLNDNDVNLIIWDTEGTDDIEEVRPAYLLGTHGFIYVADISRPKTFSKVDEHLNFLQNKYQKTPILKVGNKSDLIPKGMMAEKKDEFDFLDILVSAKEGNNVQRMFERITKMMLT</sequence>
<keyword evidence="2" id="KW-0342">GTP-binding</keyword>
<name>A0A090QJB1_9FLAO</name>
<dbReference type="InterPro" id="IPR050227">
    <property type="entry name" value="Rab"/>
</dbReference>
<dbReference type="eggNOG" id="COG1100">
    <property type="taxonomic scope" value="Bacteria"/>
</dbReference>
<dbReference type="FunFam" id="3.40.50.300:FF:001447">
    <property type="entry name" value="Ras-related protein Rab-1B"/>
    <property type="match status" value="1"/>
</dbReference>
<dbReference type="AlphaFoldDB" id="A0A090QJB1"/>
<dbReference type="SUPFAM" id="SSF52540">
    <property type="entry name" value="P-loop containing nucleoside triphosphate hydrolases"/>
    <property type="match status" value="1"/>
</dbReference>
<dbReference type="PRINTS" id="PR00449">
    <property type="entry name" value="RASTRNSFRMNG"/>
</dbReference>
<organism evidence="3 4">
    <name type="scientific">Nonlabens tegetincola</name>
    <dbReference type="NCBI Taxonomy" id="323273"/>
    <lineage>
        <taxon>Bacteria</taxon>
        <taxon>Pseudomonadati</taxon>
        <taxon>Bacteroidota</taxon>
        <taxon>Flavobacteriia</taxon>
        <taxon>Flavobacteriales</taxon>
        <taxon>Flavobacteriaceae</taxon>
        <taxon>Nonlabens</taxon>
    </lineage>
</organism>
<reference evidence="3" key="1">
    <citation type="journal article" date="2014" name="Genome Announc.">
        <title>Draft Genome Sequences of Marine Flavobacterium Nonlabens Strains NR17, NR24, NR27, NR32, NR33, and Ara13.</title>
        <authorList>
            <person name="Nakanishi M."/>
            <person name="Meirelles P."/>
            <person name="Suzuki R."/>
            <person name="Takatani N."/>
            <person name="Mino S."/>
            <person name="Suda W."/>
            <person name="Oshima K."/>
            <person name="Hattori M."/>
            <person name="Ohkuma M."/>
            <person name="Hosokawa M."/>
            <person name="Miyashita K."/>
            <person name="Thompson F.L."/>
            <person name="Niwa A."/>
            <person name="Sawabe T."/>
            <person name="Sawabe T."/>
        </authorList>
    </citation>
    <scope>NUCLEOTIDE SEQUENCE [LARGE SCALE GENOMIC DNA]</scope>
    <source>
        <strain evidence="3">JCM 19294</strain>
    </source>
</reference>
<dbReference type="Pfam" id="PF00071">
    <property type="entry name" value="Ras"/>
    <property type="match status" value="1"/>
</dbReference>
<dbReference type="OrthoDB" id="7957980at2"/>
<evidence type="ECO:0000313" key="3">
    <source>
        <dbReference type="EMBL" id="GAK95616.1"/>
    </source>
</evidence>
<gene>
    <name evidence="3" type="ORF">JCM19294_2398</name>
</gene>
<proteinExistence type="predicted"/>
<evidence type="ECO:0000313" key="4">
    <source>
        <dbReference type="Proteomes" id="UP000029221"/>
    </source>
</evidence>
<keyword evidence="4" id="KW-1185">Reference proteome</keyword>
<dbReference type="SMART" id="SM00174">
    <property type="entry name" value="RHO"/>
    <property type="match status" value="1"/>
</dbReference>
<accession>A0A090QJB1</accession>
<dbReference type="PROSITE" id="PS51421">
    <property type="entry name" value="RAS"/>
    <property type="match status" value="1"/>
</dbReference>
<dbReference type="STRING" id="319236.BST91_12630"/>
<dbReference type="PANTHER" id="PTHR47977">
    <property type="entry name" value="RAS-RELATED PROTEIN RAB"/>
    <property type="match status" value="1"/>
</dbReference>
<dbReference type="InterPro" id="IPR005225">
    <property type="entry name" value="Small_GTP-bd"/>
</dbReference>
<keyword evidence="1" id="KW-0547">Nucleotide-binding</keyword>
<dbReference type="InterPro" id="IPR001806">
    <property type="entry name" value="Small_GTPase"/>
</dbReference>
<protein>
    <submittedName>
        <fullName evidence="3">Uncharacterized protein</fullName>
    </submittedName>
</protein>
<dbReference type="GO" id="GO:0005525">
    <property type="term" value="F:GTP binding"/>
    <property type="evidence" value="ECO:0007669"/>
    <property type="project" value="UniProtKB-KW"/>
</dbReference>
<evidence type="ECO:0000256" key="2">
    <source>
        <dbReference type="ARBA" id="ARBA00023134"/>
    </source>
</evidence>
<comment type="caution">
    <text evidence="3">The sequence shown here is derived from an EMBL/GenBank/DDBJ whole genome shotgun (WGS) entry which is preliminary data.</text>
</comment>
<dbReference type="CDD" id="cd00154">
    <property type="entry name" value="Rab"/>
    <property type="match status" value="1"/>
</dbReference>
<dbReference type="SMART" id="SM00175">
    <property type="entry name" value="RAB"/>
    <property type="match status" value="1"/>
</dbReference>
<dbReference type="EMBL" id="BBML01000001">
    <property type="protein sequence ID" value="GAK95616.1"/>
    <property type="molecule type" value="Genomic_DNA"/>
</dbReference>
<evidence type="ECO:0000256" key="1">
    <source>
        <dbReference type="ARBA" id="ARBA00022741"/>
    </source>
</evidence>
<dbReference type="NCBIfam" id="TIGR00231">
    <property type="entry name" value="small_GTP"/>
    <property type="match status" value="1"/>
</dbReference>
<dbReference type="RefSeq" id="WP_042276225.1">
    <property type="nucleotide sequence ID" value="NZ_BBML01000001.1"/>
</dbReference>